<evidence type="ECO:0000313" key="3">
    <source>
        <dbReference type="Proteomes" id="UP000811609"/>
    </source>
</evidence>
<proteinExistence type="predicted"/>
<evidence type="ECO:0000313" key="2">
    <source>
        <dbReference type="EMBL" id="KAG6733144.1"/>
    </source>
</evidence>
<comment type="caution">
    <text evidence="1">The sequence shown here is derived from an EMBL/GenBank/DDBJ whole genome shotgun (WGS) entry which is preliminary data.</text>
</comment>
<dbReference type="OrthoDB" id="581210at2759"/>
<accession>A0A8T1RSH6</accession>
<organism evidence="1 3">
    <name type="scientific">Carya illinoinensis</name>
    <name type="common">Pecan</name>
    <dbReference type="NCBI Taxonomy" id="32201"/>
    <lineage>
        <taxon>Eukaryota</taxon>
        <taxon>Viridiplantae</taxon>
        <taxon>Streptophyta</taxon>
        <taxon>Embryophyta</taxon>
        <taxon>Tracheophyta</taxon>
        <taxon>Spermatophyta</taxon>
        <taxon>Magnoliopsida</taxon>
        <taxon>eudicotyledons</taxon>
        <taxon>Gunneridae</taxon>
        <taxon>Pentapetalae</taxon>
        <taxon>rosids</taxon>
        <taxon>fabids</taxon>
        <taxon>Fagales</taxon>
        <taxon>Juglandaceae</taxon>
        <taxon>Carya</taxon>
    </lineage>
</organism>
<name>A0A8T1RSH6_CARIL</name>
<keyword evidence="3" id="KW-1185">Reference proteome</keyword>
<reference evidence="1" key="1">
    <citation type="submission" date="2020-12" db="EMBL/GenBank/DDBJ databases">
        <title>WGS assembly of Carya illinoinensis cv. Pawnee.</title>
        <authorList>
            <person name="Platts A."/>
            <person name="Shu S."/>
            <person name="Wright S."/>
            <person name="Barry K."/>
            <person name="Edger P."/>
            <person name="Pires J.C."/>
            <person name="Schmutz J."/>
        </authorList>
    </citation>
    <scope>NUCLEOTIDE SEQUENCE</scope>
    <source>
        <tissue evidence="1">Leaf</tissue>
    </source>
</reference>
<reference evidence="2" key="2">
    <citation type="submission" date="2021-01" db="EMBL/GenBank/DDBJ databases">
        <authorList>
            <person name="Lovell J.T."/>
            <person name="Bentley N."/>
            <person name="Bhattarai G."/>
            <person name="Jenkins J.W."/>
            <person name="Sreedasyam A."/>
            <person name="Alarcon Y."/>
            <person name="Bock C."/>
            <person name="Boston L."/>
            <person name="Carlson J."/>
            <person name="Cervantes K."/>
            <person name="Clermont K."/>
            <person name="Krom N."/>
            <person name="Kubenka K."/>
            <person name="Mamidi S."/>
            <person name="Mattison C."/>
            <person name="Monteros M."/>
            <person name="Pisani C."/>
            <person name="Plott C."/>
            <person name="Rajasekar S."/>
            <person name="Rhein H.S."/>
            <person name="Rohla C."/>
            <person name="Song M."/>
            <person name="Hilaire R.S."/>
            <person name="Shu S."/>
            <person name="Wells L."/>
            <person name="Wang X."/>
            <person name="Webber J."/>
            <person name="Heerema R.J."/>
            <person name="Klein P."/>
            <person name="Conner P."/>
            <person name="Grauke L."/>
            <person name="Grimwood J."/>
            <person name="Schmutz J."/>
            <person name="Randall J.J."/>
        </authorList>
    </citation>
    <scope>NUCLEOTIDE SEQUENCE</scope>
    <source>
        <tissue evidence="2">Leaf</tissue>
    </source>
</reference>
<dbReference type="PANTHER" id="PTHR34206:SF1">
    <property type="entry name" value="OS10G0390701 PROTEIN"/>
    <property type="match status" value="1"/>
</dbReference>
<sequence length="137" mass="15357">MAVACSSPPHIPILKSGLLINPISKSLVVKYSQAPFKKAPRFQIKCSIRNKVFEDQSNGIICYRDDSGEIICEGYDDGPRFQQHTPRTACHPRDIEIFDLLLQQSRLQMVKGSGLNYADESVAVQKDFNCNGFNSFC</sequence>
<evidence type="ECO:0000313" key="1">
    <source>
        <dbReference type="EMBL" id="KAG6668992.1"/>
    </source>
</evidence>
<dbReference type="PANTHER" id="PTHR34206">
    <property type="entry name" value="OS06G0193300 PROTEIN"/>
    <property type="match status" value="1"/>
</dbReference>
<dbReference type="Proteomes" id="UP000811246">
    <property type="component" value="Chromosome 1"/>
</dbReference>
<protein>
    <submittedName>
        <fullName evidence="1">Uncharacterized protein</fullName>
    </submittedName>
</protein>
<dbReference type="AlphaFoldDB" id="A0A8T1RSH6"/>
<dbReference type="EMBL" id="CM031809">
    <property type="protein sequence ID" value="KAG6668992.1"/>
    <property type="molecule type" value="Genomic_DNA"/>
</dbReference>
<gene>
    <name evidence="1" type="ORF">CIPAW_01G211800</name>
    <name evidence="2" type="ORF">I3842_01G212000</name>
</gene>
<dbReference type="EMBL" id="CM031825">
    <property type="protein sequence ID" value="KAG6733144.1"/>
    <property type="molecule type" value="Genomic_DNA"/>
</dbReference>
<dbReference type="Proteomes" id="UP000811609">
    <property type="component" value="Chromosome 1"/>
</dbReference>